<protein>
    <recommendedName>
        <fullName evidence="3">Fe-S protein</fullName>
    </recommendedName>
</protein>
<gene>
    <name evidence="1" type="ORF">F934_02762</name>
</gene>
<name>N9DYN9_9GAMM</name>
<accession>N9DYN9</accession>
<dbReference type="RefSeq" id="WP_005055664.1">
    <property type="nucleotide sequence ID" value="NZ_KB849761.1"/>
</dbReference>
<dbReference type="PANTHER" id="PTHR35175:SF1">
    <property type="entry name" value="OXIDOREDUCTASE"/>
    <property type="match status" value="1"/>
</dbReference>
<reference evidence="1 2" key="1">
    <citation type="submission" date="2013-02" db="EMBL/GenBank/DDBJ databases">
        <title>The Genome Sequence of Acinetobacter beijerinckii ANC 3835.</title>
        <authorList>
            <consortium name="The Broad Institute Genome Sequencing Platform"/>
            <consortium name="The Broad Institute Genome Sequencing Center for Infectious Disease"/>
            <person name="Cerqueira G."/>
            <person name="Feldgarden M."/>
            <person name="Courvalin P."/>
            <person name="Perichon B."/>
            <person name="Grillot-Courvalin C."/>
            <person name="Clermont D."/>
            <person name="Rocha E."/>
            <person name="Yoon E.-J."/>
            <person name="Nemec A."/>
            <person name="Walker B."/>
            <person name="Young S.K."/>
            <person name="Zeng Q."/>
            <person name="Gargeya S."/>
            <person name="Fitzgerald M."/>
            <person name="Haas B."/>
            <person name="Abouelleil A."/>
            <person name="Alvarado L."/>
            <person name="Arachchi H.M."/>
            <person name="Berlin A.M."/>
            <person name="Chapman S.B."/>
            <person name="Dewar J."/>
            <person name="Goldberg J."/>
            <person name="Griggs A."/>
            <person name="Gujja S."/>
            <person name="Hansen M."/>
            <person name="Howarth C."/>
            <person name="Imamovic A."/>
            <person name="Larimer J."/>
            <person name="McCowan C."/>
            <person name="Murphy C."/>
            <person name="Neiman D."/>
            <person name="Pearson M."/>
            <person name="Priest M."/>
            <person name="Roberts A."/>
            <person name="Saif S."/>
            <person name="Shea T."/>
            <person name="Sisk P."/>
            <person name="Sykes S."/>
            <person name="Wortman J."/>
            <person name="Nusbaum C."/>
            <person name="Birren B."/>
        </authorList>
    </citation>
    <scope>NUCLEOTIDE SEQUENCE [LARGE SCALE GENOMIC DNA]</scope>
    <source>
        <strain evidence="1 2">ANC 3835</strain>
    </source>
</reference>
<evidence type="ECO:0000313" key="1">
    <source>
        <dbReference type="EMBL" id="ENW03022.1"/>
    </source>
</evidence>
<organism evidence="1 2">
    <name type="scientific">Acinetobacter beijerinckii ANC 3835</name>
    <dbReference type="NCBI Taxonomy" id="1217649"/>
    <lineage>
        <taxon>Bacteria</taxon>
        <taxon>Pseudomonadati</taxon>
        <taxon>Pseudomonadota</taxon>
        <taxon>Gammaproteobacteria</taxon>
        <taxon>Moraxellales</taxon>
        <taxon>Moraxellaceae</taxon>
        <taxon>Acinetobacter</taxon>
    </lineage>
</organism>
<dbReference type="HOGENOM" id="CLU_108846_1_0_6"/>
<evidence type="ECO:0008006" key="3">
    <source>
        <dbReference type="Google" id="ProtNLM"/>
    </source>
</evidence>
<comment type="caution">
    <text evidence="1">The sequence shown here is derived from an EMBL/GenBank/DDBJ whole genome shotgun (WGS) entry which is preliminary data.</text>
</comment>
<dbReference type="PATRIC" id="fig|1217649.3.peg.2688"/>
<evidence type="ECO:0000313" key="2">
    <source>
        <dbReference type="Proteomes" id="UP000018417"/>
    </source>
</evidence>
<dbReference type="OrthoDB" id="5296987at2"/>
<proteinExistence type="predicted"/>
<dbReference type="Proteomes" id="UP000018417">
    <property type="component" value="Unassembled WGS sequence"/>
</dbReference>
<dbReference type="AlphaFoldDB" id="N9DYN9"/>
<dbReference type="PANTHER" id="PTHR35175">
    <property type="entry name" value="DUF1289 DOMAIN-CONTAINING PROTEIN"/>
    <property type="match status" value="1"/>
</dbReference>
<dbReference type="InterPro" id="IPR010710">
    <property type="entry name" value="DUF1289"/>
</dbReference>
<dbReference type="Pfam" id="PF06945">
    <property type="entry name" value="DUF1289"/>
    <property type="match status" value="1"/>
</dbReference>
<dbReference type="EMBL" id="APQK01000015">
    <property type="protein sequence ID" value="ENW03022.1"/>
    <property type="molecule type" value="Genomic_DNA"/>
</dbReference>
<sequence>MSNDRRIPSLTPCAGRCSTVFGDLVCRGCRRFNHEVIQWNTYTAEHRLAVWTRLDAQLDQILIPLLPHANLMHIEGFIQNKRVRVLDSASKGRKLYHALKICEKNKHLVHDSGLGINDSQVKPIWDEFERRVLALAKASYELAWLRADGISNNLLRALEEDEI</sequence>